<dbReference type="InterPro" id="IPR036770">
    <property type="entry name" value="Ankyrin_rpt-contain_sf"/>
</dbReference>
<evidence type="ECO:0000259" key="9">
    <source>
        <dbReference type="Pfam" id="PF13962"/>
    </source>
</evidence>
<name>A0A803LRQ5_CHEQI</name>
<dbReference type="SUPFAM" id="SSF48403">
    <property type="entry name" value="Ankyrin repeat"/>
    <property type="match status" value="1"/>
</dbReference>
<feature type="transmembrane region" description="Helical" evidence="8">
    <location>
        <begin position="499"/>
        <end position="518"/>
    </location>
</feature>
<dbReference type="Proteomes" id="UP000596660">
    <property type="component" value="Unplaced"/>
</dbReference>
<evidence type="ECO:0000313" key="10">
    <source>
        <dbReference type="EnsemblPlants" id="AUR62017634-RA:cds"/>
    </source>
</evidence>
<accession>A0A803LRQ5</accession>
<keyword evidence="6 8" id="KW-0472">Membrane</keyword>
<feature type="repeat" description="ANK" evidence="7">
    <location>
        <begin position="69"/>
        <end position="101"/>
    </location>
</feature>
<evidence type="ECO:0000313" key="11">
    <source>
        <dbReference type="Proteomes" id="UP000596660"/>
    </source>
</evidence>
<sequence>MPPLLRAAVCSNLPIVDAMVNDCPESIETCDSKGKNVLHHIRFSTFLEARKFLERPEIPMELIHKQDDDGNTPMHIAVMNHDLGIVKAMVEHNANFAIKNREGVSAQTLFDQFVINNKLDVSAETQIQSKPNKFLDLVGLQHYEFAEHSSNEPFPEEQFIINALKKYPVLFCQTNRFGETPLHLEVFHKMWQIRDGTQLYRMIKEELMNLKGRGELPLPPWKLKDVQGNTTLHYAAKYGNYEFEIDANLVGELNHSKQTPLHLLCQKHFDSGNQMMMAKLLIEKDASTVYARDIEGFTPLLRAAQHLWTTDFILEIVKQHPQSIRQIDPHARNFFHHLKYFASKEKLCEIAPQKESEILITQKDDQGYTPFDLAVQKRHFSKARLLIECCDLRGECFKTWLFHHNESSREMIDADQISFQSDRRAYVLSKEDIKEYTNTMGVVVALLATITFTAAFAVPGGYNDDTGIPNFGKKAAFQEVELDERDIVRFMLMDMTIELLLISFYATLIAFMTGVYVITISDTPSLAIFSCVLCFLLILLMRRRHIKILSFILRVLPGIPLLLCGVLPDIRKWFYRQPE</sequence>
<organism evidence="10 11">
    <name type="scientific">Chenopodium quinoa</name>
    <name type="common">Quinoa</name>
    <dbReference type="NCBI Taxonomy" id="63459"/>
    <lineage>
        <taxon>Eukaryota</taxon>
        <taxon>Viridiplantae</taxon>
        <taxon>Streptophyta</taxon>
        <taxon>Embryophyta</taxon>
        <taxon>Tracheophyta</taxon>
        <taxon>Spermatophyta</taxon>
        <taxon>Magnoliopsida</taxon>
        <taxon>eudicotyledons</taxon>
        <taxon>Gunneridae</taxon>
        <taxon>Pentapetalae</taxon>
        <taxon>Caryophyllales</taxon>
        <taxon>Chenopodiaceae</taxon>
        <taxon>Chenopodioideae</taxon>
        <taxon>Atripliceae</taxon>
        <taxon>Chenopodium</taxon>
    </lineage>
</organism>
<evidence type="ECO:0000256" key="4">
    <source>
        <dbReference type="ARBA" id="ARBA00022989"/>
    </source>
</evidence>
<protein>
    <recommendedName>
        <fullName evidence="9">PGG domain-containing protein</fullName>
    </recommendedName>
</protein>
<dbReference type="Gramene" id="AUR62017634-RA">
    <property type="protein sequence ID" value="AUR62017634-RA:cds"/>
    <property type="gene ID" value="AUR62017634"/>
</dbReference>
<evidence type="ECO:0000256" key="1">
    <source>
        <dbReference type="ARBA" id="ARBA00004141"/>
    </source>
</evidence>
<keyword evidence="4 8" id="KW-1133">Transmembrane helix</keyword>
<evidence type="ECO:0000256" key="3">
    <source>
        <dbReference type="ARBA" id="ARBA00022737"/>
    </source>
</evidence>
<dbReference type="InterPro" id="IPR026961">
    <property type="entry name" value="PGG_dom"/>
</dbReference>
<proteinExistence type="predicted"/>
<dbReference type="Pfam" id="PF13962">
    <property type="entry name" value="PGG"/>
    <property type="match status" value="1"/>
</dbReference>
<dbReference type="PROSITE" id="PS50088">
    <property type="entry name" value="ANK_REPEAT"/>
    <property type="match status" value="1"/>
</dbReference>
<dbReference type="GO" id="GO:0005886">
    <property type="term" value="C:plasma membrane"/>
    <property type="evidence" value="ECO:0007669"/>
    <property type="project" value="TreeGrafter"/>
</dbReference>
<evidence type="ECO:0000256" key="5">
    <source>
        <dbReference type="ARBA" id="ARBA00023043"/>
    </source>
</evidence>
<feature type="transmembrane region" description="Helical" evidence="8">
    <location>
        <begin position="439"/>
        <end position="458"/>
    </location>
</feature>
<evidence type="ECO:0000256" key="2">
    <source>
        <dbReference type="ARBA" id="ARBA00022692"/>
    </source>
</evidence>
<dbReference type="Pfam" id="PF12796">
    <property type="entry name" value="Ank_2"/>
    <property type="match status" value="1"/>
</dbReference>
<comment type="subcellular location">
    <subcellularLocation>
        <location evidence="1">Membrane</location>
        <topology evidence="1">Multi-pass membrane protein</topology>
    </subcellularLocation>
</comment>
<feature type="domain" description="PGG" evidence="9">
    <location>
        <begin position="431"/>
        <end position="478"/>
    </location>
</feature>
<dbReference type="AlphaFoldDB" id="A0A803LRQ5"/>
<keyword evidence="5 7" id="KW-0040">ANK repeat</keyword>
<reference evidence="10" key="2">
    <citation type="submission" date="2021-03" db="UniProtKB">
        <authorList>
            <consortium name="EnsemblPlants"/>
        </authorList>
    </citation>
    <scope>IDENTIFICATION</scope>
</reference>
<keyword evidence="2 8" id="KW-0812">Transmembrane</keyword>
<reference evidence="10" key="1">
    <citation type="journal article" date="2017" name="Nature">
        <title>The genome of Chenopodium quinoa.</title>
        <authorList>
            <person name="Jarvis D.E."/>
            <person name="Ho Y.S."/>
            <person name="Lightfoot D.J."/>
            <person name="Schmoeckel S.M."/>
            <person name="Li B."/>
            <person name="Borm T.J.A."/>
            <person name="Ohyanagi H."/>
            <person name="Mineta K."/>
            <person name="Michell C.T."/>
            <person name="Saber N."/>
            <person name="Kharbatia N.M."/>
            <person name="Rupper R.R."/>
            <person name="Sharp A.R."/>
            <person name="Dally N."/>
            <person name="Boughton B.A."/>
            <person name="Woo Y.H."/>
            <person name="Gao G."/>
            <person name="Schijlen E.G.W.M."/>
            <person name="Guo X."/>
            <person name="Momin A.A."/>
            <person name="Negrao S."/>
            <person name="Al-Babili S."/>
            <person name="Gehring C."/>
            <person name="Roessner U."/>
            <person name="Jung C."/>
            <person name="Murphy K."/>
            <person name="Arold S.T."/>
            <person name="Gojobori T."/>
            <person name="van der Linden C.G."/>
            <person name="van Loo E.N."/>
            <person name="Jellen E.N."/>
            <person name="Maughan P.J."/>
            <person name="Tester M."/>
        </authorList>
    </citation>
    <scope>NUCLEOTIDE SEQUENCE [LARGE SCALE GENOMIC DNA]</scope>
    <source>
        <strain evidence="10">cv. PI 614886</strain>
    </source>
</reference>
<dbReference type="EnsemblPlants" id="AUR62017634-RA">
    <property type="protein sequence ID" value="AUR62017634-RA:cds"/>
    <property type="gene ID" value="AUR62017634"/>
</dbReference>
<evidence type="ECO:0000256" key="7">
    <source>
        <dbReference type="PROSITE-ProRule" id="PRU00023"/>
    </source>
</evidence>
<feature type="transmembrane region" description="Helical" evidence="8">
    <location>
        <begin position="524"/>
        <end position="541"/>
    </location>
</feature>
<evidence type="ECO:0000256" key="6">
    <source>
        <dbReference type="ARBA" id="ARBA00023136"/>
    </source>
</evidence>
<dbReference type="InterPro" id="IPR002110">
    <property type="entry name" value="Ankyrin_rpt"/>
</dbReference>
<keyword evidence="3" id="KW-0677">Repeat</keyword>
<dbReference type="PROSITE" id="PS50297">
    <property type="entry name" value="ANK_REP_REGION"/>
    <property type="match status" value="1"/>
</dbReference>
<evidence type="ECO:0000256" key="8">
    <source>
        <dbReference type="SAM" id="Phobius"/>
    </source>
</evidence>
<dbReference type="PANTHER" id="PTHR24186:SF46">
    <property type="entry name" value="PROTEIN ACCELERATED CELL DEATH 6-LIKE"/>
    <property type="match status" value="1"/>
</dbReference>
<feature type="transmembrane region" description="Helical" evidence="8">
    <location>
        <begin position="548"/>
        <end position="568"/>
    </location>
</feature>
<dbReference type="Gene3D" id="1.25.40.20">
    <property type="entry name" value="Ankyrin repeat-containing domain"/>
    <property type="match status" value="2"/>
</dbReference>
<dbReference type="SMART" id="SM00248">
    <property type="entry name" value="ANK"/>
    <property type="match status" value="3"/>
</dbReference>
<keyword evidence="11" id="KW-1185">Reference proteome</keyword>
<dbReference type="PANTHER" id="PTHR24186">
    <property type="entry name" value="PROTEIN PHOSPHATASE 1 REGULATORY SUBUNIT"/>
    <property type="match status" value="1"/>
</dbReference>